<evidence type="ECO:0000313" key="3">
    <source>
        <dbReference type="Proteomes" id="UP000466104"/>
    </source>
</evidence>
<protein>
    <submittedName>
        <fullName evidence="2">Uncharacterized protein</fullName>
    </submittedName>
</protein>
<proteinExistence type="predicted"/>
<sequence>MVPILSSPVRGTHIPPDSSDAVAPKPVEGFYPETAPAQGQGPLSRKTTSSSALWPRRSHPNPCSPKPMENTGCRSPMMRVRPSTRIVSNNRSTSYTGLFLPLPHLGAKRRKRRNCVDMHPFPHWPR</sequence>
<feature type="region of interest" description="Disordered" evidence="1">
    <location>
        <begin position="1"/>
        <end position="89"/>
    </location>
</feature>
<evidence type="ECO:0000313" key="2">
    <source>
        <dbReference type="EMBL" id="MSS46573.1"/>
    </source>
</evidence>
<keyword evidence="3" id="KW-1185">Reference proteome</keyword>
<organism evidence="2 3">
    <name type="scientific">Cutibacterium porci</name>
    <dbReference type="NCBI Taxonomy" id="2605781"/>
    <lineage>
        <taxon>Bacteria</taxon>
        <taxon>Bacillati</taxon>
        <taxon>Actinomycetota</taxon>
        <taxon>Actinomycetes</taxon>
        <taxon>Propionibacteriales</taxon>
        <taxon>Propionibacteriaceae</taxon>
        <taxon>Cutibacterium</taxon>
    </lineage>
</organism>
<evidence type="ECO:0000256" key="1">
    <source>
        <dbReference type="SAM" id="MobiDB-lite"/>
    </source>
</evidence>
<comment type="caution">
    <text evidence="2">The sequence shown here is derived from an EMBL/GenBank/DDBJ whole genome shotgun (WGS) entry which is preliminary data.</text>
</comment>
<dbReference type="AlphaFoldDB" id="A0A7K0J9T0"/>
<name>A0A7K0J9T0_9ACTN</name>
<reference evidence="2 3" key="1">
    <citation type="submission" date="2019-08" db="EMBL/GenBank/DDBJ databases">
        <title>In-depth cultivation of the pig gut microbiome towards novel bacterial diversity and tailored functional studies.</title>
        <authorList>
            <person name="Wylensek D."/>
            <person name="Hitch T.C.A."/>
            <person name="Clavel T."/>
        </authorList>
    </citation>
    <scope>NUCLEOTIDE SEQUENCE [LARGE SCALE GENOMIC DNA]</scope>
    <source>
        <strain evidence="2 3">WCA-380-WT-3A</strain>
    </source>
</reference>
<dbReference type="EMBL" id="VUMG01000004">
    <property type="protein sequence ID" value="MSS46573.1"/>
    <property type="molecule type" value="Genomic_DNA"/>
</dbReference>
<accession>A0A7K0J9T0</accession>
<dbReference type="Proteomes" id="UP000466104">
    <property type="component" value="Unassembled WGS sequence"/>
</dbReference>
<gene>
    <name evidence="2" type="ORF">FYJ43_11220</name>
</gene>